<proteinExistence type="predicted"/>
<dbReference type="AlphaFoldDB" id="A9TME9"/>
<protein>
    <submittedName>
        <fullName evidence="1">Predicted protein</fullName>
    </submittedName>
</protein>
<gene>
    <name evidence="1" type="ORF">PHYPADRAFT_94642</name>
</gene>
<sequence length="126" mass="13868">MEDKGPVQRDAPVHRVEVVNAVLTKSQQKDKNLIQDINEPITGEQVVPSMGLNEPISVLGRIPILRPQQTEELNLIPRTNWPGPSNPRPVTGFVSSMRLDSVAQPNEVSITEASVPLQVVLISTQF</sequence>
<accession>A9TME9</accession>
<name>A9TME9_PHYPA</name>
<reference evidence="1" key="1">
    <citation type="journal article" date="2008" name="Science">
        <title>The Physcomitrella genome reveals evolutionary insights into the conquest of land by plants.</title>
        <authorList>
            <person name="Rensing S."/>
            <person name="Lang D."/>
            <person name="Zimmer A."/>
            <person name="Terry A."/>
            <person name="Salamov A."/>
            <person name="Shapiro H."/>
            <person name="Nishiyama T."/>
            <person name="Perroud P.-F."/>
            <person name="Lindquist E."/>
            <person name="Kamisugi Y."/>
            <person name="Tanahashi T."/>
            <person name="Sakakibara K."/>
            <person name="Fujita T."/>
            <person name="Oishi K."/>
            <person name="Shin-I T."/>
            <person name="Kuroki Y."/>
            <person name="Toyoda A."/>
            <person name="Suzuki Y."/>
            <person name="Hashimoto A."/>
            <person name="Yamaguchi K."/>
            <person name="Sugano A."/>
            <person name="Kohara Y."/>
            <person name="Fujiyama A."/>
            <person name="Anterola A."/>
            <person name="Aoki S."/>
            <person name="Ashton N."/>
            <person name="Barbazuk W.B."/>
            <person name="Barker E."/>
            <person name="Bennetzen J."/>
            <person name="Bezanilla M."/>
            <person name="Blankenship R."/>
            <person name="Cho S.H."/>
            <person name="Dutcher S."/>
            <person name="Estelle M."/>
            <person name="Fawcett J.A."/>
            <person name="Gundlach H."/>
            <person name="Hanada K."/>
            <person name="Heyl A."/>
            <person name="Hicks K.A."/>
            <person name="Hugh J."/>
            <person name="Lohr M."/>
            <person name="Mayer K."/>
            <person name="Melkozernov A."/>
            <person name="Murata T."/>
            <person name="Nelson D."/>
            <person name="Pils B."/>
            <person name="Prigge M."/>
            <person name="Reiss B."/>
            <person name="Renner T."/>
            <person name="Rombauts S."/>
            <person name="Rushton P."/>
            <person name="Sanderfoot A."/>
            <person name="Schween G."/>
            <person name="Shiu S.-H."/>
            <person name="Stueber K."/>
            <person name="Theodoulou F.L."/>
            <person name="Tu H."/>
            <person name="Van de Peer Y."/>
            <person name="Verrier P.J."/>
            <person name="Waters E."/>
            <person name="Wood A."/>
            <person name="Yang L."/>
            <person name="Cove D."/>
            <person name="Cuming A."/>
            <person name="Hasebe M."/>
            <person name="Lucas S."/>
            <person name="Mishler D.B."/>
            <person name="Reski R."/>
            <person name="Grigoriev I."/>
            <person name="Quatrano R.S."/>
            <person name="Boore J.L."/>
        </authorList>
    </citation>
    <scope>NUCLEOTIDE SEQUENCE [LARGE SCALE GENOMIC DNA]</scope>
</reference>
<evidence type="ECO:0000313" key="1">
    <source>
        <dbReference type="EMBL" id="EDQ55397.1"/>
    </source>
</evidence>
<dbReference type="EMBL" id="DS545154">
    <property type="protein sequence ID" value="EDQ55397.1"/>
    <property type="molecule type" value="Genomic_DNA"/>
</dbReference>
<organism>
    <name type="scientific">Physcomitrium patens</name>
    <name type="common">Spreading-leaved earth moss</name>
    <name type="synonym">Physcomitrella patens</name>
    <dbReference type="NCBI Taxonomy" id="3218"/>
    <lineage>
        <taxon>Eukaryota</taxon>
        <taxon>Viridiplantae</taxon>
        <taxon>Streptophyta</taxon>
        <taxon>Embryophyta</taxon>
        <taxon>Bryophyta</taxon>
        <taxon>Bryophytina</taxon>
        <taxon>Bryopsida</taxon>
        <taxon>Funariidae</taxon>
        <taxon>Funariales</taxon>
        <taxon>Funariaceae</taxon>
        <taxon>Physcomitrium</taxon>
    </lineage>
</organism>